<gene>
    <name evidence="1" type="ORF">T265_07171</name>
</gene>
<dbReference type="EMBL" id="KL596779">
    <property type="protein sequence ID" value="KER25371.1"/>
    <property type="molecule type" value="Genomic_DNA"/>
</dbReference>
<dbReference type="Proteomes" id="UP000054324">
    <property type="component" value="Unassembled WGS sequence"/>
</dbReference>
<keyword evidence="2" id="KW-1185">Reference proteome</keyword>
<dbReference type="CTD" id="20321350"/>
<evidence type="ECO:0000313" key="2">
    <source>
        <dbReference type="Proteomes" id="UP000054324"/>
    </source>
</evidence>
<evidence type="ECO:0000313" key="1">
    <source>
        <dbReference type="EMBL" id="KER25371.1"/>
    </source>
</evidence>
<protein>
    <submittedName>
        <fullName evidence="1">Uncharacterized protein</fullName>
    </submittedName>
</protein>
<sequence length="154" mass="17676">MVFKDEGHVICVLQIDKALASNNLNTEVLKTVQYSPHYFVNDEVKQERGEWTSLSDTTFYSVSVERTPPSIAQWVSEVHKPPHHDRATCSTLKIAAELFRLFKTVCIFEGPEPRDGISFAYPVSVRERPSSISIQEVSWARRDSRHQIENKVEE</sequence>
<dbReference type="RefSeq" id="XP_009170886.1">
    <property type="nucleotide sequence ID" value="XM_009172622.1"/>
</dbReference>
<dbReference type="AlphaFoldDB" id="A0A074ZDJ9"/>
<proteinExistence type="predicted"/>
<organism evidence="1 2">
    <name type="scientific">Opisthorchis viverrini</name>
    <name type="common">Southeast Asian liver fluke</name>
    <dbReference type="NCBI Taxonomy" id="6198"/>
    <lineage>
        <taxon>Eukaryota</taxon>
        <taxon>Metazoa</taxon>
        <taxon>Spiralia</taxon>
        <taxon>Lophotrochozoa</taxon>
        <taxon>Platyhelminthes</taxon>
        <taxon>Trematoda</taxon>
        <taxon>Digenea</taxon>
        <taxon>Opisthorchiida</taxon>
        <taxon>Opisthorchiata</taxon>
        <taxon>Opisthorchiidae</taxon>
        <taxon>Opisthorchis</taxon>
    </lineage>
</organism>
<dbReference type="KEGG" id="ovi:T265_07171"/>
<dbReference type="GeneID" id="20321350"/>
<reference evidence="1 2" key="1">
    <citation type="submission" date="2013-11" db="EMBL/GenBank/DDBJ databases">
        <title>Opisthorchis viverrini - life in the bile duct.</title>
        <authorList>
            <person name="Young N.D."/>
            <person name="Nagarajan N."/>
            <person name="Lin S.J."/>
            <person name="Korhonen P.K."/>
            <person name="Jex A.R."/>
            <person name="Hall R.S."/>
            <person name="Safavi-Hemami H."/>
            <person name="Kaewkong W."/>
            <person name="Bertrand D."/>
            <person name="Gao S."/>
            <person name="Seet Q."/>
            <person name="Wongkham S."/>
            <person name="Teh B.T."/>
            <person name="Wongkham C."/>
            <person name="Intapan P.M."/>
            <person name="Maleewong W."/>
            <person name="Yang X."/>
            <person name="Hu M."/>
            <person name="Wang Z."/>
            <person name="Hofmann A."/>
            <person name="Sternberg P.W."/>
            <person name="Tan P."/>
            <person name="Wang J."/>
            <person name="Gasser R.B."/>
        </authorList>
    </citation>
    <scope>NUCLEOTIDE SEQUENCE [LARGE SCALE GENOMIC DNA]</scope>
</reference>
<accession>A0A074ZDJ9</accession>
<name>A0A074ZDJ9_OPIVI</name>